<reference evidence="4" key="1">
    <citation type="submission" date="2020-11" db="EMBL/GenBank/DDBJ databases">
        <authorList>
            <person name="Tran Van P."/>
        </authorList>
    </citation>
    <scope>NUCLEOTIDE SEQUENCE</scope>
</reference>
<dbReference type="Gene3D" id="3.40.50.10900">
    <property type="entry name" value="PAC-like subunit"/>
    <property type="match status" value="1"/>
</dbReference>
<comment type="similarity">
    <text evidence="3">Belongs to the PSMG2 family.</text>
</comment>
<feature type="non-terminal residue" evidence="4">
    <location>
        <position position="1"/>
    </location>
</feature>
<dbReference type="EMBL" id="OC919553">
    <property type="protein sequence ID" value="CAD7651525.1"/>
    <property type="molecule type" value="Genomic_DNA"/>
</dbReference>
<dbReference type="EMBL" id="CAJPVJ010004728">
    <property type="protein sequence ID" value="CAG2168858.1"/>
    <property type="molecule type" value="Genomic_DNA"/>
</dbReference>
<dbReference type="PIRSF" id="PIRSF010044">
    <property type="entry name" value="UCP010044"/>
    <property type="match status" value="1"/>
</dbReference>
<dbReference type="OrthoDB" id="10260712at2759"/>
<protein>
    <recommendedName>
        <fullName evidence="1">Proteasome assembly chaperone 2</fullName>
    </recommendedName>
</protein>
<proteinExistence type="inferred from homology"/>
<name>A0A7R9QMI0_9ACAR</name>
<dbReference type="AlphaFoldDB" id="A0A7R9QMI0"/>
<dbReference type="PANTHER" id="PTHR12970">
    <property type="entry name" value="PROTEASOME ASSEMBLY CHAPERONE 2"/>
    <property type="match status" value="1"/>
</dbReference>
<organism evidence="4">
    <name type="scientific">Oppiella nova</name>
    <dbReference type="NCBI Taxonomy" id="334625"/>
    <lineage>
        <taxon>Eukaryota</taxon>
        <taxon>Metazoa</taxon>
        <taxon>Ecdysozoa</taxon>
        <taxon>Arthropoda</taxon>
        <taxon>Chelicerata</taxon>
        <taxon>Arachnida</taxon>
        <taxon>Acari</taxon>
        <taxon>Acariformes</taxon>
        <taxon>Sarcoptiformes</taxon>
        <taxon>Oribatida</taxon>
        <taxon>Brachypylina</taxon>
        <taxon>Oppioidea</taxon>
        <taxon>Oppiidae</taxon>
        <taxon>Oppiella</taxon>
    </lineage>
</organism>
<gene>
    <name evidence="4" type="ORF">ONB1V03_LOCUS8342</name>
</gene>
<accession>A0A7R9QMI0</accession>
<evidence type="ECO:0000313" key="5">
    <source>
        <dbReference type="Proteomes" id="UP000728032"/>
    </source>
</evidence>
<dbReference type="InterPro" id="IPR019151">
    <property type="entry name" value="Proteasome_assmbl_chaperone_2"/>
</dbReference>
<evidence type="ECO:0000313" key="4">
    <source>
        <dbReference type="EMBL" id="CAD7651525.1"/>
    </source>
</evidence>
<evidence type="ECO:0000256" key="1">
    <source>
        <dbReference type="ARBA" id="ARBA00019186"/>
    </source>
</evidence>
<evidence type="ECO:0000256" key="2">
    <source>
        <dbReference type="ARBA" id="ARBA00023186"/>
    </source>
</evidence>
<keyword evidence="5" id="KW-1185">Reference proteome</keyword>
<dbReference type="GO" id="GO:0005634">
    <property type="term" value="C:nucleus"/>
    <property type="evidence" value="ECO:0007669"/>
    <property type="project" value="TreeGrafter"/>
</dbReference>
<dbReference type="PANTHER" id="PTHR12970:SF1">
    <property type="entry name" value="PROTEASOME ASSEMBLY CHAPERONE 2"/>
    <property type="match status" value="1"/>
</dbReference>
<dbReference type="InterPro" id="IPR016562">
    <property type="entry name" value="Proteasome_assmbl_chp_2_euk"/>
</dbReference>
<dbReference type="InterPro" id="IPR038389">
    <property type="entry name" value="PSMG2_sf"/>
</dbReference>
<dbReference type="Proteomes" id="UP000728032">
    <property type="component" value="Unassembled WGS sequence"/>
</dbReference>
<dbReference type="Pfam" id="PF09754">
    <property type="entry name" value="PAC2"/>
    <property type="match status" value="1"/>
</dbReference>
<dbReference type="GO" id="GO:0043248">
    <property type="term" value="P:proteasome assembly"/>
    <property type="evidence" value="ECO:0007669"/>
    <property type="project" value="TreeGrafter"/>
</dbReference>
<sequence>MSDSIFVPIGGRPISAGSDQWTGYTAIYGCVSVGNVPQLAIDLLVSTLLDANTCRPVGHLYSSALMPLSGPDAYRFGGQSLTTSAQVYESADRKLLIIQQRTPLYKELRKEFYEAFTKWLGAYRLKRVLILSSSFIEHLASALDSGDCYPMKYMTNATGAQHPVDPNWQPVERVDAFTLQASADGVLHLPGSGSLQELLKWLDKKGVPGVGLVLYCSEGDNRPHSQALMNAV</sequence>
<evidence type="ECO:0000256" key="3">
    <source>
        <dbReference type="ARBA" id="ARBA00025745"/>
    </source>
</evidence>
<keyword evidence="2" id="KW-0143">Chaperone</keyword>
<dbReference type="GO" id="GO:0005829">
    <property type="term" value="C:cytosol"/>
    <property type="evidence" value="ECO:0007669"/>
    <property type="project" value="TreeGrafter"/>
</dbReference>